<protein>
    <submittedName>
        <fullName evidence="2">Pyridoxamine 5'-phosphate oxidase</fullName>
    </submittedName>
</protein>
<dbReference type="InterPro" id="IPR012349">
    <property type="entry name" value="Split_barrel_FMN-bd"/>
</dbReference>
<dbReference type="SUPFAM" id="SSF50475">
    <property type="entry name" value="FMN-binding split barrel"/>
    <property type="match status" value="1"/>
</dbReference>
<dbReference type="RefSeq" id="WP_188477919.1">
    <property type="nucleotide sequence ID" value="NZ_BMFJ01000001.1"/>
</dbReference>
<dbReference type="GO" id="GO:0005737">
    <property type="term" value="C:cytoplasm"/>
    <property type="evidence" value="ECO:0007669"/>
    <property type="project" value="UniProtKB-ARBA"/>
</dbReference>
<feature type="domain" description="CREG-like beta-barrel" evidence="1">
    <location>
        <begin position="7"/>
        <end position="152"/>
    </location>
</feature>
<evidence type="ECO:0000313" key="2">
    <source>
        <dbReference type="EMBL" id="GGE35405.1"/>
    </source>
</evidence>
<organism evidence="2 3">
    <name type="scientific">Primorskyibacter flagellatus</name>
    <dbReference type="NCBI Taxonomy" id="1387277"/>
    <lineage>
        <taxon>Bacteria</taxon>
        <taxon>Pseudomonadati</taxon>
        <taxon>Pseudomonadota</taxon>
        <taxon>Alphaproteobacteria</taxon>
        <taxon>Rhodobacterales</taxon>
        <taxon>Roseobacteraceae</taxon>
        <taxon>Primorskyibacter</taxon>
    </lineage>
</organism>
<dbReference type="Pfam" id="PF13883">
    <property type="entry name" value="CREG_beta-barrel"/>
    <property type="match status" value="1"/>
</dbReference>
<sequence length="162" mass="17096">MTNPIRPTDDDARALARTLLDEATHAALGVIDPGTGAPMVSRIALACDAEGVPVSLVSSLSAHTRALETGPACSLLVGEPGDRGDPLTHPRLTVQAVAGLVARDDPGHAALRAHYLTLRLKAKLYVDFGDFRFLRFTVTRAFLNGGFGKAFDLTPRDLGLPG</sequence>
<proteinExistence type="predicted"/>
<accession>A0A917A8E0</accession>
<evidence type="ECO:0000313" key="3">
    <source>
        <dbReference type="Proteomes" id="UP000612855"/>
    </source>
</evidence>
<dbReference type="Proteomes" id="UP000612855">
    <property type="component" value="Unassembled WGS sequence"/>
</dbReference>
<dbReference type="PANTHER" id="PTHR13343">
    <property type="entry name" value="CREG1 PROTEIN"/>
    <property type="match status" value="1"/>
</dbReference>
<dbReference type="AlphaFoldDB" id="A0A917A8E0"/>
<keyword evidence="3" id="KW-1185">Reference proteome</keyword>
<dbReference type="EMBL" id="BMFJ01000001">
    <property type="protein sequence ID" value="GGE35405.1"/>
    <property type="molecule type" value="Genomic_DNA"/>
</dbReference>
<dbReference type="InterPro" id="IPR014419">
    <property type="entry name" value="HutZ"/>
</dbReference>
<dbReference type="PIRSF" id="PIRSF004633">
    <property type="entry name" value="UCP_PLP_oxd"/>
    <property type="match status" value="1"/>
</dbReference>
<reference evidence="3" key="1">
    <citation type="journal article" date="2019" name="Int. J. Syst. Evol. Microbiol.">
        <title>The Global Catalogue of Microorganisms (GCM) 10K type strain sequencing project: providing services to taxonomists for standard genome sequencing and annotation.</title>
        <authorList>
            <consortium name="The Broad Institute Genomics Platform"/>
            <consortium name="The Broad Institute Genome Sequencing Center for Infectious Disease"/>
            <person name="Wu L."/>
            <person name="Ma J."/>
        </authorList>
    </citation>
    <scope>NUCLEOTIDE SEQUENCE [LARGE SCALE GENOMIC DNA]</scope>
    <source>
        <strain evidence="3">CGMCC 1.12664</strain>
    </source>
</reference>
<dbReference type="Gene3D" id="2.30.110.10">
    <property type="entry name" value="Electron Transport, Fmn-binding Protein, Chain A"/>
    <property type="match status" value="1"/>
</dbReference>
<gene>
    <name evidence="2" type="ORF">GCM10011360_24060</name>
</gene>
<dbReference type="PANTHER" id="PTHR13343:SF24">
    <property type="entry name" value="OS07G0573800 PROTEIN"/>
    <property type="match status" value="1"/>
</dbReference>
<evidence type="ECO:0000259" key="1">
    <source>
        <dbReference type="Pfam" id="PF13883"/>
    </source>
</evidence>
<dbReference type="InterPro" id="IPR055343">
    <property type="entry name" value="CREG_beta-barrel"/>
</dbReference>
<name>A0A917A8E0_9RHOB</name>
<comment type="caution">
    <text evidence="2">The sequence shown here is derived from an EMBL/GenBank/DDBJ whole genome shotgun (WGS) entry which is preliminary data.</text>
</comment>